<dbReference type="RefSeq" id="WP_231004241.1">
    <property type="nucleotide sequence ID" value="NZ_JAJNEC010000005.1"/>
</dbReference>
<sequence length="201" mass="23282">MSDPTQNNSPAAIATEAGPGYRFVIPNARVLIYQVFAYGIIFLNMLGQLLMDYQRNSPNLKISVLVCVLLFVMFIFRDVYLLRKKNALQSLGIVILILGFRWYQYALGWGFAINVLLWFLYLVARRQLVINITVEEIRYPSFPVKKIAWNEISNLVLKADILTIDLKNNKIYQHFIKDADQIVSETIFNEFCRKQLAAHSR</sequence>
<dbReference type="EMBL" id="JAJNEC010000005">
    <property type="protein sequence ID" value="MCD2422970.1"/>
    <property type="molecule type" value="Genomic_DNA"/>
</dbReference>
<feature type="transmembrane region" description="Helical" evidence="1">
    <location>
        <begin position="102"/>
        <end position="123"/>
    </location>
</feature>
<gene>
    <name evidence="2" type="ORF">LQ567_09370</name>
</gene>
<evidence type="ECO:0000313" key="3">
    <source>
        <dbReference type="Proteomes" id="UP001199816"/>
    </source>
</evidence>
<feature type="transmembrane region" description="Helical" evidence="1">
    <location>
        <begin position="31"/>
        <end position="50"/>
    </location>
</feature>
<keyword evidence="1" id="KW-0472">Membrane</keyword>
<organism evidence="2 3">
    <name type="scientific">Niabella pedocola</name>
    <dbReference type="NCBI Taxonomy" id="1752077"/>
    <lineage>
        <taxon>Bacteria</taxon>
        <taxon>Pseudomonadati</taxon>
        <taxon>Bacteroidota</taxon>
        <taxon>Chitinophagia</taxon>
        <taxon>Chitinophagales</taxon>
        <taxon>Chitinophagaceae</taxon>
        <taxon>Niabella</taxon>
    </lineage>
</organism>
<keyword evidence="1" id="KW-1133">Transmembrane helix</keyword>
<accession>A0ABS8PPD6</accession>
<keyword evidence="3" id="KW-1185">Reference proteome</keyword>
<dbReference type="Proteomes" id="UP001199816">
    <property type="component" value="Unassembled WGS sequence"/>
</dbReference>
<proteinExistence type="predicted"/>
<evidence type="ECO:0000256" key="1">
    <source>
        <dbReference type="SAM" id="Phobius"/>
    </source>
</evidence>
<reference evidence="2 3" key="1">
    <citation type="submission" date="2021-11" db="EMBL/GenBank/DDBJ databases">
        <title>Genomic of Niabella pedocola.</title>
        <authorList>
            <person name="Wu T."/>
        </authorList>
    </citation>
    <scope>NUCLEOTIDE SEQUENCE [LARGE SCALE GENOMIC DNA]</scope>
    <source>
        <strain evidence="2 3">JCM 31011</strain>
    </source>
</reference>
<comment type="caution">
    <text evidence="2">The sequence shown here is derived from an EMBL/GenBank/DDBJ whole genome shotgun (WGS) entry which is preliminary data.</text>
</comment>
<name>A0ABS8PPD6_9BACT</name>
<evidence type="ECO:0000313" key="2">
    <source>
        <dbReference type="EMBL" id="MCD2422970.1"/>
    </source>
</evidence>
<feature type="transmembrane region" description="Helical" evidence="1">
    <location>
        <begin position="62"/>
        <end position="82"/>
    </location>
</feature>
<keyword evidence="1" id="KW-0812">Transmembrane</keyword>
<protein>
    <submittedName>
        <fullName evidence="2">Uncharacterized protein</fullName>
    </submittedName>
</protein>